<accession>A0ABT6U5Z5</accession>
<keyword evidence="2" id="KW-1185">Reference proteome</keyword>
<dbReference type="Proteomes" id="UP001156974">
    <property type="component" value="Unassembled WGS sequence"/>
</dbReference>
<sequence length="122" mass="13065">MERHNLKGKSAEDLMNSMTSQSIGNSKVYNYAPIRDWETDDVFLLLSLAGSKPLQRSCYDIPGFLSNFGLLIEIYGNGTSETCEIATGQSGGAGCNGKARYGCSICTIVSKQGELPSDIGSL</sequence>
<gene>
    <name evidence="1" type="ORF">MKZ47_21125</name>
</gene>
<name>A0ABT6U5Z5_9GAMM</name>
<comment type="caution">
    <text evidence="1">The sequence shown here is derived from an EMBL/GenBank/DDBJ whole genome shotgun (WGS) entry which is preliminary data.</text>
</comment>
<evidence type="ECO:0000313" key="2">
    <source>
        <dbReference type="Proteomes" id="UP001156974"/>
    </source>
</evidence>
<reference evidence="1 2" key="1">
    <citation type="submission" date="2022-02" db="EMBL/GenBank/DDBJ databases">
        <title>Genome analysis of Beneficial Microorganisms for Coral consortium from Pocillopora damicornis.</title>
        <authorList>
            <person name="Rosado P.M."/>
            <person name="Cardoso P.M."/>
            <person name="Rosado J.G."/>
            <person name="Schultz J."/>
            <person name="Rocha U."/>
            <person name="Costa T.K."/>
            <person name="Peixoto R.S."/>
        </authorList>
    </citation>
    <scope>NUCLEOTIDE SEQUENCE [LARGE SCALE GENOMIC DNA]</scope>
    <source>
        <strain evidence="1 2">BMC5</strain>
    </source>
</reference>
<protein>
    <submittedName>
        <fullName evidence="1">Uncharacterized protein</fullName>
    </submittedName>
</protein>
<proteinExistence type="predicted"/>
<dbReference type="EMBL" id="JAKUMG010000028">
    <property type="protein sequence ID" value="MDI4671566.1"/>
    <property type="molecule type" value="Genomic_DNA"/>
</dbReference>
<evidence type="ECO:0000313" key="1">
    <source>
        <dbReference type="EMBL" id="MDI4671566.1"/>
    </source>
</evidence>
<organism evidence="1 2">
    <name type="scientific">Pseudoalteromonas shioyasakiensis</name>
    <dbReference type="NCBI Taxonomy" id="1190813"/>
    <lineage>
        <taxon>Bacteria</taxon>
        <taxon>Pseudomonadati</taxon>
        <taxon>Pseudomonadota</taxon>
        <taxon>Gammaproteobacteria</taxon>
        <taxon>Alteromonadales</taxon>
        <taxon>Pseudoalteromonadaceae</taxon>
        <taxon>Pseudoalteromonas</taxon>
    </lineage>
</organism>
<dbReference type="RefSeq" id="WP_175083568.1">
    <property type="nucleotide sequence ID" value="NZ_JAKUMG010000028.1"/>
</dbReference>